<reference evidence="3 4" key="1">
    <citation type="submission" date="2019-11" db="EMBL/GenBank/DDBJ databases">
        <title>Pedobacter sp. HMF7647 Genome sequencing and assembly.</title>
        <authorList>
            <person name="Kang H."/>
            <person name="Kim H."/>
            <person name="Joh K."/>
        </authorList>
    </citation>
    <scope>NUCLEOTIDE SEQUENCE [LARGE SCALE GENOMIC DNA]</scope>
    <source>
        <strain evidence="3 4">HMF7647</strain>
    </source>
</reference>
<sequence>MSNISFLEKLQTAPQATFHKLDVVKSKRMAGAQTLYIPSVSDVAETIRKIPKGETKTIEQLRDDLAKIGKADTACPAKTIKYWKWMASLNESPVKYPEYDIPWWRVLKSGKPSRHMPGGIENQLKILKAEGVDIKL</sequence>
<protein>
    <recommendedName>
        <fullName evidence="2">Methylated-DNA-[protein]-cysteine S-methyltransferase DNA binding domain-containing protein</fullName>
    </recommendedName>
</protein>
<comment type="caution">
    <text evidence="3">The sequence shown here is derived from an EMBL/GenBank/DDBJ whole genome shotgun (WGS) entry which is preliminary data.</text>
</comment>
<dbReference type="EMBL" id="WVHT01000004">
    <property type="protein sequence ID" value="MXV51272.1"/>
    <property type="molecule type" value="Genomic_DNA"/>
</dbReference>
<organism evidence="3 4">
    <name type="scientific">Hufsiella arboris</name>
    <dbReference type="NCBI Taxonomy" id="2695275"/>
    <lineage>
        <taxon>Bacteria</taxon>
        <taxon>Pseudomonadati</taxon>
        <taxon>Bacteroidota</taxon>
        <taxon>Sphingobacteriia</taxon>
        <taxon>Sphingobacteriales</taxon>
        <taxon>Sphingobacteriaceae</taxon>
        <taxon>Hufsiella</taxon>
    </lineage>
</organism>
<dbReference type="InterPro" id="IPR036217">
    <property type="entry name" value="MethylDNA_cys_MeTrfase_DNAb"/>
</dbReference>
<evidence type="ECO:0000313" key="3">
    <source>
        <dbReference type="EMBL" id="MXV51272.1"/>
    </source>
</evidence>
<dbReference type="RefSeq" id="WP_160844452.1">
    <property type="nucleotide sequence ID" value="NZ_WVHT01000004.1"/>
</dbReference>
<dbReference type="GO" id="GO:0006281">
    <property type="term" value="P:DNA repair"/>
    <property type="evidence" value="ECO:0007669"/>
    <property type="project" value="InterPro"/>
</dbReference>
<dbReference type="Proteomes" id="UP000466586">
    <property type="component" value="Unassembled WGS sequence"/>
</dbReference>
<evidence type="ECO:0000259" key="2">
    <source>
        <dbReference type="Pfam" id="PF01035"/>
    </source>
</evidence>
<dbReference type="SUPFAM" id="SSF46767">
    <property type="entry name" value="Methylated DNA-protein cysteine methyltransferase, C-terminal domain"/>
    <property type="match status" value="1"/>
</dbReference>
<keyword evidence="4" id="KW-1185">Reference proteome</keyword>
<evidence type="ECO:0000313" key="4">
    <source>
        <dbReference type="Proteomes" id="UP000466586"/>
    </source>
</evidence>
<feature type="domain" description="Methylated-DNA-[protein]-cysteine S-methyltransferase DNA binding" evidence="2">
    <location>
        <begin position="42"/>
        <end position="132"/>
    </location>
</feature>
<dbReference type="Pfam" id="PF01035">
    <property type="entry name" value="DNA_binding_1"/>
    <property type="match status" value="1"/>
</dbReference>
<dbReference type="GO" id="GO:0003824">
    <property type="term" value="F:catalytic activity"/>
    <property type="evidence" value="ECO:0007669"/>
    <property type="project" value="InterPro"/>
</dbReference>
<evidence type="ECO:0000256" key="1">
    <source>
        <dbReference type="ARBA" id="ARBA00022763"/>
    </source>
</evidence>
<accession>A0A7K1Y9M3</accession>
<proteinExistence type="predicted"/>
<gene>
    <name evidence="3" type="ORF">GS399_09855</name>
</gene>
<keyword evidence="1" id="KW-0227">DNA damage</keyword>
<dbReference type="Gene3D" id="1.10.10.10">
    <property type="entry name" value="Winged helix-like DNA-binding domain superfamily/Winged helix DNA-binding domain"/>
    <property type="match status" value="1"/>
</dbReference>
<name>A0A7K1Y9M3_9SPHI</name>
<dbReference type="InterPro" id="IPR036388">
    <property type="entry name" value="WH-like_DNA-bd_sf"/>
</dbReference>
<dbReference type="AlphaFoldDB" id="A0A7K1Y9M3"/>
<dbReference type="InterPro" id="IPR014048">
    <property type="entry name" value="MethylDNA_cys_MeTrfase_DNA-bd"/>
</dbReference>